<dbReference type="Proteomes" id="UP000046393">
    <property type="component" value="Unplaced"/>
</dbReference>
<evidence type="ECO:0000256" key="11">
    <source>
        <dbReference type="RuleBase" id="RU000488"/>
    </source>
</evidence>
<organism evidence="13 14">
    <name type="scientific">Syphacia muris</name>
    <dbReference type="NCBI Taxonomy" id="451379"/>
    <lineage>
        <taxon>Eukaryota</taxon>
        <taxon>Metazoa</taxon>
        <taxon>Ecdysozoa</taxon>
        <taxon>Nematoda</taxon>
        <taxon>Chromadorea</taxon>
        <taxon>Rhabditida</taxon>
        <taxon>Spirurina</taxon>
        <taxon>Oxyuridomorpha</taxon>
        <taxon>Oxyuroidea</taxon>
        <taxon>Oxyuridae</taxon>
        <taxon>Syphacia</taxon>
    </lineage>
</organism>
<protein>
    <submittedName>
        <fullName evidence="14">Solute carrier family 25 member 40</fullName>
    </submittedName>
</protein>
<reference evidence="14" key="1">
    <citation type="submission" date="2016-04" db="UniProtKB">
        <authorList>
            <consortium name="WormBaseParasite"/>
        </authorList>
    </citation>
    <scope>IDENTIFICATION</scope>
</reference>
<evidence type="ECO:0000256" key="10">
    <source>
        <dbReference type="PROSITE-ProRule" id="PRU00282"/>
    </source>
</evidence>
<keyword evidence="8" id="KW-0496">Mitochondrion</keyword>
<proteinExistence type="inferred from homology"/>
<evidence type="ECO:0000256" key="9">
    <source>
        <dbReference type="ARBA" id="ARBA00023136"/>
    </source>
</evidence>
<dbReference type="WBParaSite" id="SMUV_0000559701-mRNA-1">
    <property type="protein sequence ID" value="SMUV_0000559701-mRNA-1"/>
    <property type="gene ID" value="SMUV_0000559701"/>
</dbReference>
<keyword evidence="5" id="KW-0677">Repeat</keyword>
<dbReference type="InterPro" id="IPR023395">
    <property type="entry name" value="MCP_dom_sf"/>
</dbReference>
<keyword evidence="4 10" id="KW-0812">Transmembrane</keyword>
<evidence type="ECO:0000256" key="6">
    <source>
        <dbReference type="ARBA" id="ARBA00022792"/>
    </source>
</evidence>
<feature type="repeat" description="Solcar" evidence="10">
    <location>
        <begin position="15"/>
        <end position="137"/>
    </location>
</feature>
<feature type="transmembrane region" description="Helical" evidence="12">
    <location>
        <begin position="148"/>
        <end position="168"/>
    </location>
</feature>
<dbReference type="STRING" id="451379.A0A0N5AM09"/>
<dbReference type="SUPFAM" id="SSF103506">
    <property type="entry name" value="Mitochondrial carrier"/>
    <property type="match status" value="1"/>
</dbReference>
<evidence type="ECO:0000256" key="12">
    <source>
        <dbReference type="SAM" id="Phobius"/>
    </source>
</evidence>
<keyword evidence="6" id="KW-0999">Mitochondrion inner membrane</keyword>
<dbReference type="PANTHER" id="PTHR45760">
    <property type="entry name" value="FI19922P1-RELATED"/>
    <property type="match status" value="1"/>
</dbReference>
<evidence type="ECO:0000256" key="2">
    <source>
        <dbReference type="ARBA" id="ARBA00006375"/>
    </source>
</evidence>
<evidence type="ECO:0000256" key="3">
    <source>
        <dbReference type="ARBA" id="ARBA00022448"/>
    </source>
</evidence>
<name>A0A0N5AM09_9BILA</name>
<evidence type="ECO:0000256" key="4">
    <source>
        <dbReference type="ARBA" id="ARBA00022692"/>
    </source>
</evidence>
<evidence type="ECO:0000256" key="1">
    <source>
        <dbReference type="ARBA" id="ARBA00004448"/>
    </source>
</evidence>
<comment type="similarity">
    <text evidence="2 11">Belongs to the mitochondrial carrier (TC 2.A.29) family.</text>
</comment>
<dbReference type="AlphaFoldDB" id="A0A0N5AM09"/>
<keyword evidence="13" id="KW-1185">Reference proteome</keyword>
<evidence type="ECO:0000256" key="7">
    <source>
        <dbReference type="ARBA" id="ARBA00022989"/>
    </source>
</evidence>
<dbReference type="GO" id="GO:1990542">
    <property type="term" value="P:mitochondrial transmembrane transport"/>
    <property type="evidence" value="ECO:0007669"/>
    <property type="project" value="InterPro"/>
</dbReference>
<dbReference type="GO" id="GO:0005743">
    <property type="term" value="C:mitochondrial inner membrane"/>
    <property type="evidence" value="ECO:0007669"/>
    <property type="project" value="UniProtKB-SubCell"/>
</dbReference>
<dbReference type="InterPro" id="IPR018108">
    <property type="entry name" value="MCP_transmembrane"/>
</dbReference>
<dbReference type="InterPro" id="IPR045315">
    <property type="entry name" value="Mtm1-like"/>
</dbReference>
<evidence type="ECO:0000256" key="5">
    <source>
        <dbReference type="ARBA" id="ARBA00022737"/>
    </source>
</evidence>
<accession>A0A0N5AM09</accession>
<evidence type="ECO:0000313" key="14">
    <source>
        <dbReference type="WBParaSite" id="SMUV_0000559701-mRNA-1"/>
    </source>
</evidence>
<keyword evidence="7 12" id="KW-1133">Transmembrane helix</keyword>
<dbReference type="Gene3D" id="1.50.40.10">
    <property type="entry name" value="Mitochondrial carrier domain"/>
    <property type="match status" value="2"/>
</dbReference>
<keyword evidence="3 11" id="KW-0813">Transport</keyword>
<evidence type="ECO:0000313" key="13">
    <source>
        <dbReference type="Proteomes" id="UP000046393"/>
    </source>
</evidence>
<feature type="transmembrane region" description="Helical" evidence="12">
    <location>
        <begin position="107"/>
        <end position="128"/>
    </location>
</feature>
<sequence length="277" mass="30759">MHGKDERSCPSNRSVTVFQQMIAASSGAIVTSLTMTPLDVIKIRLQQQAHPFVKGTCFLYHNGLMDHVCTACADTSGKLPCEWFLRPGNFTGTLDALIKISKNEGILSLWSGLSPTLVMAVPATVFYYAVYDNLLLWLQTKSPEHLFWLPMIAGGGARTLSTTIISPLEMIRTKMQSERLTYTEVGKAISRSVSINGWLGFWRGWAPTIMRDLPFSAVYWTNYEYFKSQLIIKCDNKLKSFVSFASGAVSGAIAAFVTTPFDVIKTHRQITLGGVRQ</sequence>
<dbReference type="PROSITE" id="PS50920">
    <property type="entry name" value="SOLCAR"/>
    <property type="match status" value="2"/>
</dbReference>
<feature type="repeat" description="Solcar" evidence="10">
    <location>
        <begin position="145"/>
        <end position="229"/>
    </location>
</feature>
<keyword evidence="9 10" id="KW-0472">Membrane</keyword>
<dbReference type="PANTHER" id="PTHR45760:SF2">
    <property type="entry name" value="FI19922P1-RELATED"/>
    <property type="match status" value="1"/>
</dbReference>
<evidence type="ECO:0000256" key="8">
    <source>
        <dbReference type="ARBA" id="ARBA00023128"/>
    </source>
</evidence>
<comment type="subcellular location">
    <subcellularLocation>
        <location evidence="1">Mitochondrion inner membrane</location>
        <topology evidence="1">Multi-pass membrane protein</topology>
    </subcellularLocation>
</comment>
<dbReference type="Pfam" id="PF00153">
    <property type="entry name" value="Mito_carr"/>
    <property type="match status" value="4"/>
</dbReference>